<accession>A0AAU8JNZ3</accession>
<dbReference type="PROSITE" id="PS50075">
    <property type="entry name" value="CARRIER"/>
    <property type="match status" value="1"/>
</dbReference>
<dbReference type="InterPro" id="IPR009081">
    <property type="entry name" value="PP-bd_ACP"/>
</dbReference>
<gene>
    <name evidence="2" type="ORF">ABWK59_00485</name>
</gene>
<protein>
    <submittedName>
        <fullName evidence="2">Acyl carrier protein</fullName>
    </submittedName>
</protein>
<dbReference type="Gene3D" id="1.10.1200.10">
    <property type="entry name" value="ACP-like"/>
    <property type="match status" value="1"/>
</dbReference>
<proteinExistence type="predicted"/>
<evidence type="ECO:0000313" key="2">
    <source>
        <dbReference type="EMBL" id="XCM77535.1"/>
    </source>
</evidence>
<dbReference type="EMBL" id="CP159872">
    <property type="protein sequence ID" value="XCM77535.1"/>
    <property type="molecule type" value="Genomic_DNA"/>
</dbReference>
<evidence type="ECO:0000259" key="1">
    <source>
        <dbReference type="PROSITE" id="PS50075"/>
    </source>
</evidence>
<dbReference type="Pfam" id="PF00550">
    <property type="entry name" value="PP-binding"/>
    <property type="match status" value="1"/>
</dbReference>
<reference evidence="2" key="1">
    <citation type="submission" date="2024-06" db="EMBL/GenBank/DDBJ databases">
        <title>The genome sequences of Kitasatospora sp. strain HUAS MG31.</title>
        <authorList>
            <person name="Mo P."/>
        </authorList>
    </citation>
    <scope>NUCLEOTIDE SEQUENCE</scope>
    <source>
        <strain evidence="2">HUAS MG31</strain>
    </source>
</reference>
<dbReference type="InterPro" id="IPR036736">
    <property type="entry name" value="ACP-like_sf"/>
</dbReference>
<dbReference type="AlphaFoldDB" id="A0AAU8JNZ3"/>
<name>A0AAU8JNZ3_9ACTN</name>
<organism evidence="2">
    <name type="scientific">Kitasatospora camelliae</name>
    <dbReference type="NCBI Taxonomy" id="3156397"/>
    <lineage>
        <taxon>Bacteria</taxon>
        <taxon>Bacillati</taxon>
        <taxon>Actinomycetota</taxon>
        <taxon>Actinomycetes</taxon>
        <taxon>Kitasatosporales</taxon>
        <taxon>Streptomycetaceae</taxon>
        <taxon>Kitasatospora</taxon>
    </lineage>
</organism>
<dbReference type="RefSeq" id="WP_354637158.1">
    <property type="nucleotide sequence ID" value="NZ_CP159872.1"/>
</dbReference>
<dbReference type="SUPFAM" id="SSF47336">
    <property type="entry name" value="ACP-like"/>
    <property type="match status" value="1"/>
</dbReference>
<dbReference type="KEGG" id="kcm:ABWK59_00485"/>
<feature type="domain" description="Carrier" evidence="1">
    <location>
        <begin position="1"/>
        <end position="80"/>
    </location>
</feature>
<sequence length="80" mass="9008">MNRDQALLLVQEVLTEIVPDADFTTIGPDTAFREALELDSLDFLSMVELLTERASCRIDEDDYPRLTTLNSAAAFLTERT</sequence>